<dbReference type="PANTHER" id="PTHR24276">
    <property type="entry name" value="POLYSERASE-RELATED"/>
    <property type="match status" value="1"/>
</dbReference>
<evidence type="ECO:0000256" key="4">
    <source>
        <dbReference type="SAM" id="MobiDB-lite"/>
    </source>
</evidence>
<dbReference type="PROSITE" id="PS50240">
    <property type="entry name" value="TRYPSIN_DOM"/>
    <property type="match status" value="1"/>
</dbReference>
<proteinExistence type="inferred from homology"/>
<dbReference type="InterPro" id="IPR050430">
    <property type="entry name" value="Peptidase_S1"/>
</dbReference>
<accession>A0AAU8BND9</accession>
<dbReference type="InterPro" id="IPR043504">
    <property type="entry name" value="Peptidase_S1_PA_chymotrypsin"/>
</dbReference>
<dbReference type="InterPro" id="IPR001254">
    <property type="entry name" value="Trypsin_dom"/>
</dbReference>
<dbReference type="PROSITE" id="PS00135">
    <property type="entry name" value="TRYPSIN_SER"/>
    <property type="match status" value="1"/>
</dbReference>
<dbReference type="CDD" id="cd00190">
    <property type="entry name" value="Tryp_SPc"/>
    <property type="match status" value="1"/>
</dbReference>
<keyword evidence="3 7" id="KW-0645">Protease</keyword>
<gene>
    <name evidence="7" type="ORF">PG915_21580</name>
</gene>
<dbReference type="GO" id="GO:0004252">
    <property type="term" value="F:serine-type endopeptidase activity"/>
    <property type="evidence" value="ECO:0007669"/>
    <property type="project" value="InterPro"/>
</dbReference>
<feature type="domain" description="Peptidase S1" evidence="6">
    <location>
        <begin position="43"/>
        <end position="295"/>
    </location>
</feature>
<feature type="region of interest" description="Disordered" evidence="4">
    <location>
        <begin position="302"/>
        <end position="328"/>
    </location>
</feature>
<dbReference type="Pfam" id="PF00089">
    <property type="entry name" value="Trypsin"/>
    <property type="match status" value="1"/>
</dbReference>
<dbReference type="PANTHER" id="PTHR24276:SF98">
    <property type="entry name" value="FI18310P1-RELATED"/>
    <property type="match status" value="1"/>
</dbReference>
<dbReference type="InterPro" id="IPR009003">
    <property type="entry name" value="Peptidase_S1_PA"/>
</dbReference>
<dbReference type="InterPro" id="IPR001314">
    <property type="entry name" value="Peptidase_S1A"/>
</dbReference>
<keyword evidence="3" id="KW-0378">Hydrolase</keyword>
<dbReference type="Gene3D" id="2.40.10.10">
    <property type="entry name" value="Trypsin-like serine proteases"/>
    <property type="match status" value="1"/>
</dbReference>
<evidence type="ECO:0000259" key="6">
    <source>
        <dbReference type="PROSITE" id="PS50240"/>
    </source>
</evidence>
<keyword evidence="2" id="KW-1015">Disulfide bond</keyword>
<dbReference type="InterPro" id="IPR018114">
    <property type="entry name" value="TRYPSIN_HIS"/>
</dbReference>
<evidence type="ECO:0000256" key="1">
    <source>
        <dbReference type="ARBA" id="ARBA00007664"/>
    </source>
</evidence>
<name>A0AAU8BND9_9VIBR</name>
<dbReference type="PRINTS" id="PR00722">
    <property type="entry name" value="CHYMOTRYPSIN"/>
</dbReference>
<evidence type="ECO:0000313" key="7">
    <source>
        <dbReference type="EMBL" id="XCD17881.1"/>
    </source>
</evidence>
<dbReference type="EMBL" id="CP115921">
    <property type="protein sequence ID" value="XCD17881.1"/>
    <property type="molecule type" value="Genomic_DNA"/>
</dbReference>
<reference evidence="7" key="1">
    <citation type="submission" date="2023-01" db="EMBL/GenBank/DDBJ databases">
        <title>Vibrio sp. CB1-14 genome sequencing.</title>
        <authorList>
            <person name="Otstavnykh N."/>
            <person name="Isaeva M."/>
            <person name="Meleshko D."/>
        </authorList>
    </citation>
    <scope>NUCLEOTIDE SEQUENCE</scope>
    <source>
        <strain evidence="7">CB1-14</strain>
    </source>
</reference>
<dbReference type="GO" id="GO:0006508">
    <property type="term" value="P:proteolysis"/>
    <property type="evidence" value="ECO:0007669"/>
    <property type="project" value="UniProtKB-KW"/>
</dbReference>
<keyword evidence="5" id="KW-0732">Signal</keyword>
<dbReference type="InterPro" id="IPR033116">
    <property type="entry name" value="TRYPSIN_SER"/>
</dbReference>
<evidence type="ECO:0000256" key="5">
    <source>
        <dbReference type="SAM" id="SignalP"/>
    </source>
</evidence>
<dbReference type="NCBIfam" id="TIGR03501">
    <property type="entry name" value="GlyGly_CTERM"/>
    <property type="match status" value="1"/>
</dbReference>
<dbReference type="PROSITE" id="PS00134">
    <property type="entry name" value="TRYPSIN_HIS"/>
    <property type="match status" value="1"/>
</dbReference>
<evidence type="ECO:0000256" key="2">
    <source>
        <dbReference type="ARBA" id="ARBA00023157"/>
    </source>
</evidence>
<organism evidence="7">
    <name type="scientific">Vibrio chaetopteri</name>
    <dbReference type="NCBI Taxonomy" id="3016528"/>
    <lineage>
        <taxon>Bacteria</taxon>
        <taxon>Pseudomonadati</taxon>
        <taxon>Pseudomonadota</taxon>
        <taxon>Gammaproteobacteria</taxon>
        <taxon>Vibrionales</taxon>
        <taxon>Vibrionaceae</taxon>
        <taxon>Vibrio</taxon>
    </lineage>
</organism>
<protein>
    <submittedName>
        <fullName evidence="7">Serine protease</fullName>
    </submittedName>
</protein>
<dbReference type="SMART" id="SM00020">
    <property type="entry name" value="Tryp_SPc"/>
    <property type="match status" value="1"/>
</dbReference>
<comment type="similarity">
    <text evidence="1">Belongs to the peptidase S1 family.</text>
</comment>
<dbReference type="RefSeq" id="WP_353499050.1">
    <property type="nucleotide sequence ID" value="NZ_CP115921.1"/>
</dbReference>
<feature type="chain" id="PRO_5043683734" evidence="5">
    <location>
        <begin position="28"/>
        <end position="354"/>
    </location>
</feature>
<keyword evidence="3" id="KW-0720">Serine protease</keyword>
<sequence>MFRRFFNRSAIAVAVLSTSFISLHANADQVLASDNSKSVSPYIVNGNVADIEDYRSFVSLFSDPEAYTDYSLEGPICGGTLLSQDYVLTAAHCFYGDSNSAQWNQLFTVAITKLQNTDEAGSAERLRIAEIYLHPDYRDGEDYLWRNDIAILKLEKSAQLGEPVSYGFSKAYRYQPASFIAVGHGDTRSNVDDSEQLLEVPLNYVSNSQCMAFGLSGVRDDYICFSGDYSNVTGLNGGTCQGDSGGPVYWENNGSLVQIGITSFGPAECGDTSIPVTSVFTEVAHHYDWIVGVLAGHETPTYTPTEQERVNFGERVSPNSNKSTGSDGGGGSFPWIFTALLVYAGWSRRKLTDG</sequence>
<dbReference type="KEGG" id="vck:PG915_21580"/>
<evidence type="ECO:0000256" key="3">
    <source>
        <dbReference type="RuleBase" id="RU363034"/>
    </source>
</evidence>
<dbReference type="SUPFAM" id="SSF50494">
    <property type="entry name" value="Trypsin-like serine proteases"/>
    <property type="match status" value="1"/>
</dbReference>
<feature type="signal peptide" evidence="5">
    <location>
        <begin position="1"/>
        <end position="27"/>
    </location>
</feature>
<dbReference type="AlphaFoldDB" id="A0AAU8BND9"/>
<dbReference type="InterPro" id="IPR020008">
    <property type="entry name" value="GlyGly_CTERM"/>
</dbReference>